<dbReference type="OrthoDB" id="9775794at2"/>
<proteinExistence type="inferred from homology"/>
<comment type="caution">
    <text evidence="7">The sequence shown here is derived from an EMBL/GenBank/DDBJ whole genome shotgun (WGS) entry which is preliminary data.</text>
</comment>
<evidence type="ECO:0000313" key="7">
    <source>
        <dbReference type="EMBL" id="KPU42325.1"/>
    </source>
</evidence>
<dbReference type="CDD" id="cd06558">
    <property type="entry name" value="crotonase-like"/>
    <property type="match status" value="1"/>
</dbReference>
<dbReference type="Proteomes" id="UP000050326">
    <property type="component" value="Unassembled WGS sequence"/>
</dbReference>
<comment type="catalytic activity">
    <reaction evidence="5">
        <text>a short-chain (3S)-3-hydroxyacyl-CoA = a short-chain (2E)-enoyl-CoA + H2O</text>
        <dbReference type="Rhea" id="RHEA:52664"/>
        <dbReference type="ChEBI" id="CHEBI:15377"/>
        <dbReference type="ChEBI" id="CHEBI:87488"/>
        <dbReference type="ChEBI" id="CHEBI:136760"/>
        <dbReference type="EC" id="4.2.1.150"/>
    </reaction>
</comment>
<protein>
    <recommendedName>
        <fullName evidence="6">short-chain-enoyl-CoA hydratase</fullName>
        <ecNumber evidence="6">4.2.1.150</ecNumber>
    </recommendedName>
</protein>
<evidence type="ECO:0000256" key="4">
    <source>
        <dbReference type="ARBA" id="ARBA00023239"/>
    </source>
</evidence>
<dbReference type="FunFam" id="3.90.226.10:FF:000009">
    <property type="entry name" value="Carnitinyl-CoA dehydratase"/>
    <property type="match status" value="1"/>
</dbReference>
<evidence type="ECO:0000256" key="6">
    <source>
        <dbReference type="ARBA" id="ARBA00067035"/>
    </source>
</evidence>
<reference evidence="7 8" key="1">
    <citation type="submission" date="2015-09" db="EMBL/GenBank/DDBJ databases">
        <title>Genome sequence of Oxobacter pfennigii DSM 3222.</title>
        <authorList>
            <person name="Poehlein A."/>
            <person name="Bengelsdorf F.R."/>
            <person name="Schiel-Bengelsdorf B."/>
            <person name="Duerre P."/>
            <person name="Daniel R."/>
        </authorList>
    </citation>
    <scope>NUCLEOTIDE SEQUENCE [LARGE SCALE GENOMIC DNA]</scope>
    <source>
        <strain evidence="7 8">DSM 3222</strain>
    </source>
</reference>
<evidence type="ECO:0000256" key="1">
    <source>
        <dbReference type="ARBA" id="ARBA00005086"/>
    </source>
</evidence>
<dbReference type="PANTHER" id="PTHR11941:SF54">
    <property type="entry name" value="ENOYL-COA HYDRATASE, MITOCHONDRIAL"/>
    <property type="match status" value="1"/>
</dbReference>
<name>A0A0P8W3Y8_9CLOT</name>
<dbReference type="STRING" id="36849.OXPF_41100"/>
<dbReference type="Gene3D" id="3.90.226.10">
    <property type="entry name" value="2-enoyl-CoA Hydratase, Chain A, domain 1"/>
    <property type="match status" value="1"/>
</dbReference>
<accession>A0A0P8W3Y8</accession>
<evidence type="ECO:0000313" key="8">
    <source>
        <dbReference type="Proteomes" id="UP000050326"/>
    </source>
</evidence>
<dbReference type="AlphaFoldDB" id="A0A0P8W3Y8"/>
<dbReference type="GO" id="GO:0006635">
    <property type="term" value="P:fatty acid beta-oxidation"/>
    <property type="evidence" value="ECO:0007669"/>
    <property type="project" value="TreeGrafter"/>
</dbReference>
<dbReference type="NCBIfam" id="NF004475">
    <property type="entry name" value="PRK05809.1"/>
    <property type="match status" value="1"/>
</dbReference>
<dbReference type="GO" id="GO:0018812">
    <property type="term" value="F:3-hydroxyacyl-CoA dehydratase activity"/>
    <property type="evidence" value="ECO:0007669"/>
    <property type="project" value="UniProtKB-EC"/>
</dbReference>
<dbReference type="PATRIC" id="fig|36849.3.peg.4346"/>
<dbReference type="Pfam" id="PF00378">
    <property type="entry name" value="ECH_1"/>
    <property type="match status" value="1"/>
</dbReference>
<evidence type="ECO:0000256" key="2">
    <source>
        <dbReference type="ARBA" id="ARBA00005254"/>
    </source>
</evidence>
<dbReference type="RefSeq" id="WP_054877050.1">
    <property type="nucleotide sequence ID" value="NZ_LKET01000068.1"/>
</dbReference>
<dbReference type="InterPro" id="IPR001753">
    <property type="entry name" value="Enoyl-CoA_hydra/iso"/>
</dbReference>
<comment type="pathway">
    <text evidence="1">Lipid metabolism; butanoate metabolism.</text>
</comment>
<keyword evidence="8" id="KW-1185">Reference proteome</keyword>
<sequence>MENIIIEKSNHIGIITISRPQALNALNWQTLRELDAAVDAIENDKDIYCVIIGGAGDKAFVAGADISEMKDMDVFSGSDFGALGNWVFRKIELLDKPVIAAIGGYALGGGCELALSCDIRIASDNAKFGQPEVSLGITPGFGGTQRLARIVGTGKAKEMIYTGANIDAQEALRIGLVNKVVPKESLNDEAMKMAAKIAGNAPIAVKLCKAAINYGMQCDIDTALAYESSVFGQCFASQDQKDAMTAFVEKRKLEGFNNK</sequence>
<dbReference type="PANTHER" id="PTHR11941">
    <property type="entry name" value="ENOYL-COA HYDRATASE-RELATED"/>
    <property type="match status" value="1"/>
</dbReference>
<dbReference type="InterPro" id="IPR014748">
    <property type="entry name" value="Enoyl-CoA_hydra_C"/>
</dbReference>
<organism evidence="7 8">
    <name type="scientific">Oxobacter pfennigii</name>
    <dbReference type="NCBI Taxonomy" id="36849"/>
    <lineage>
        <taxon>Bacteria</taxon>
        <taxon>Bacillati</taxon>
        <taxon>Bacillota</taxon>
        <taxon>Clostridia</taxon>
        <taxon>Eubacteriales</taxon>
        <taxon>Clostridiaceae</taxon>
        <taxon>Oxobacter</taxon>
    </lineage>
</organism>
<comment type="subunit">
    <text evidence="3">Homotetramer.</text>
</comment>
<dbReference type="EC" id="4.2.1.150" evidence="6"/>
<keyword evidence="4 7" id="KW-0456">Lyase</keyword>
<dbReference type="FunFam" id="1.10.12.10:FF:000001">
    <property type="entry name" value="Probable enoyl-CoA hydratase, mitochondrial"/>
    <property type="match status" value="1"/>
</dbReference>
<dbReference type="SUPFAM" id="SSF52096">
    <property type="entry name" value="ClpP/crotonase"/>
    <property type="match status" value="1"/>
</dbReference>
<dbReference type="InterPro" id="IPR029045">
    <property type="entry name" value="ClpP/crotonase-like_dom_sf"/>
</dbReference>
<comment type="similarity">
    <text evidence="2">Belongs to the enoyl-CoA hydratase/isomerase family.</text>
</comment>
<evidence type="ECO:0000256" key="3">
    <source>
        <dbReference type="ARBA" id="ARBA00011881"/>
    </source>
</evidence>
<gene>
    <name evidence="7" type="primary">echA8</name>
    <name evidence="7" type="ORF">OXPF_41100</name>
</gene>
<dbReference type="Gene3D" id="1.10.12.10">
    <property type="entry name" value="Lyase 2-enoyl-coa Hydratase, Chain A, domain 2"/>
    <property type="match status" value="1"/>
</dbReference>
<evidence type="ECO:0000256" key="5">
    <source>
        <dbReference type="ARBA" id="ARBA00050624"/>
    </source>
</evidence>
<dbReference type="EMBL" id="LKET01000068">
    <property type="protein sequence ID" value="KPU42325.1"/>
    <property type="molecule type" value="Genomic_DNA"/>
</dbReference>